<reference evidence="2 3" key="1">
    <citation type="submission" date="2018-05" db="EMBL/GenBank/DDBJ databases">
        <title>Pararhodobacter marina sp. nov., isolated from deep-sea water of the Indian Ocean.</title>
        <authorList>
            <person name="Lai Q.Sr."/>
            <person name="Liu X."/>
            <person name="Shao Z."/>
        </authorList>
    </citation>
    <scope>NUCLEOTIDE SEQUENCE [LARGE SCALE GENOMIC DNA]</scope>
    <source>
        <strain evidence="2 3">CIC4N-9</strain>
    </source>
</reference>
<comment type="caution">
    <text evidence="2">The sequence shown here is derived from an EMBL/GenBank/DDBJ whole genome shotgun (WGS) entry which is preliminary data.</text>
</comment>
<keyword evidence="3" id="KW-1185">Reference proteome</keyword>
<dbReference type="Proteomes" id="UP000244940">
    <property type="component" value="Unassembled WGS sequence"/>
</dbReference>
<gene>
    <name evidence="2" type="ORF">C4N9_06325</name>
</gene>
<evidence type="ECO:0000256" key="1">
    <source>
        <dbReference type="SAM" id="Coils"/>
    </source>
</evidence>
<evidence type="ECO:0000313" key="3">
    <source>
        <dbReference type="Proteomes" id="UP000244940"/>
    </source>
</evidence>
<sequence length="190" mass="21006">MIRALQEPGCLEEKHMSDLAPVERRLSAALDRIAFQLEKGAAKAAKGSVFGLGRPAEAAPDPEQAATIASLREALEKERAANSQLSERVHQVKQRQETTIGQLERRLARLTEQLDLQSLEMLRLKKANAKLMESNTALREAQIEGFPDATLINKSISAELEALQAERRAEMAEMEEILSELKPLLAADAR</sequence>
<accession>A0A2U2CEP1</accession>
<proteinExistence type="predicted"/>
<protein>
    <submittedName>
        <fullName evidence="2">Uncharacterized protein</fullName>
    </submittedName>
</protein>
<organism evidence="2 3">
    <name type="scientific">Pararhodobacter marinus</name>
    <dbReference type="NCBI Taxonomy" id="2184063"/>
    <lineage>
        <taxon>Bacteria</taxon>
        <taxon>Pseudomonadati</taxon>
        <taxon>Pseudomonadota</taxon>
        <taxon>Alphaproteobacteria</taxon>
        <taxon>Rhodobacterales</taxon>
        <taxon>Paracoccaceae</taxon>
        <taxon>Pararhodobacter</taxon>
    </lineage>
</organism>
<keyword evidence="1" id="KW-0175">Coiled coil</keyword>
<name>A0A2U2CEP1_9RHOB</name>
<dbReference type="AlphaFoldDB" id="A0A2U2CEP1"/>
<dbReference type="EMBL" id="QEYD01000003">
    <property type="protein sequence ID" value="PWE30299.1"/>
    <property type="molecule type" value="Genomic_DNA"/>
</dbReference>
<feature type="coiled-coil region" evidence="1">
    <location>
        <begin position="68"/>
        <end position="180"/>
    </location>
</feature>
<evidence type="ECO:0000313" key="2">
    <source>
        <dbReference type="EMBL" id="PWE30299.1"/>
    </source>
</evidence>